<protein>
    <submittedName>
        <fullName evidence="1">Uncharacterized protein</fullName>
    </submittedName>
</protein>
<comment type="caution">
    <text evidence="1">The sequence shown here is derived from an EMBL/GenBank/DDBJ whole genome shotgun (WGS) entry which is preliminary data.</text>
</comment>
<dbReference type="InterPro" id="IPR008441">
    <property type="entry name" value="AfumC-like_glycosyl_Trfase"/>
</dbReference>
<keyword evidence="2" id="KW-1185">Reference proteome</keyword>
<name>A0A9W8N3Z2_9PEZI</name>
<organism evidence="1 2">
    <name type="scientific">Xylaria arbuscula</name>
    <dbReference type="NCBI Taxonomy" id="114810"/>
    <lineage>
        <taxon>Eukaryota</taxon>
        <taxon>Fungi</taxon>
        <taxon>Dikarya</taxon>
        <taxon>Ascomycota</taxon>
        <taxon>Pezizomycotina</taxon>
        <taxon>Sordariomycetes</taxon>
        <taxon>Xylariomycetidae</taxon>
        <taxon>Xylariales</taxon>
        <taxon>Xylariaceae</taxon>
        <taxon>Xylaria</taxon>
    </lineage>
</organism>
<evidence type="ECO:0000313" key="1">
    <source>
        <dbReference type="EMBL" id="KAJ3553423.1"/>
    </source>
</evidence>
<dbReference type="VEuPathDB" id="FungiDB:F4678DRAFT_269407"/>
<dbReference type="AlphaFoldDB" id="A0A9W8N3Z2"/>
<dbReference type="GO" id="GO:0016757">
    <property type="term" value="F:glycosyltransferase activity"/>
    <property type="evidence" value="ECO:0007669"/>
    <property type="project" value="InterPro"/>
</dbReference>
<reference evidence="1" key="1">
    <citation type="submission" date="2022-07" db="EMBL/GenBank/DDBJ databases">
        <title>Genome Sequence of Xylaria arbuscula.</title>
        <authorList>
            <person name="Buettner E."/>
        </authorList>
    </citation>
    <scope>NUCLEOTIDE SEQUENCE</scope>
    <source>
        <strain evidence="1">VT107</strain>
    </source>
</reference>
<gene>
    <name evidence="1" type="ORF">NPX13_g10891</name>
</gene>
<sequence>MSVLVSDPVRAGETAIPASSKEAQVQTLPVLEYPIPSGCHAIPAEELDLRPDAEIDEDIVNPKPISTEWQKNIFFFWHSGYETMHPYTKRNVRAHYRRLAKKGWNIYVINRVEGSPLNIAEFVDVTDPELFPKAYIDGRVGGEFAPQHTSDLVRWPLLRKYGVGHHLLQLGSRGPPRSRQLLLRLAAQQPALLARTQAVVGAVER</sequence>
<dbReference type="Proteomes" id="UP001148614">
    <property type="component" value="Unassembled WGS sequence"/>
</dbReference>
<proteinExistence type="predicted"/>
<dbReference type="EMBL" id="JANPWZ010003289">
    <property type="protein sequence ID" value="KAJ3553423.1"/>
    <property type="molecule type" value="Genomic_DNA"/>
</dbReference>
<evidence type="ECO:0000313" key="2">
    <source>
        <dbReference type="Proteomes" id="UP001148614"/>
    </source>
</evidence>
<dbReference type="Pfam" id="PF05704">
    <property type="entry name" value="Caps_synth"/>
    <property type="match status" value="1"/>
</dbReference>
<accession>A0A9W8N3Z2</accession>